<feature type="coiled-coil region" evidence="12">
    <location>
        <begin position="108"/>
        <end position="135"/>
    </location>
</feature>
<dbReference type="InterPro" id="IPR001469">
    <property type="entry name" value="ATP_synth_F1_dsu/esu"/>
</dbReference>
<sequence>MARTLFVEIVAPDRRVFRGEALSVRAPGVEGSFEVRYNHAPMVAAITVGPLFVTTPAGERITFATSGGFVEVLGNTVTILAETAEPASEIDVERARAAEQRALERLQKAQTPEERAEAEAALERARNRLRVAMGQVGQRIRP</sequence>
<evidence type="ECO:0000259" key="13">
    <source>
        <dbReference type="Pfam" id="PF00401"/>
    </source>
</evidence>
<dbReference type="NCBIfam" id="NF009980">
    <property type="entry name" value="PRK13446.1"/>
    <property type="match status" value="1"/>
</dbReference>
<dbReference type="SUPFAM" id="SSF46604">
    <property type="entry name" value="Epsilon subunit of F1F0-ATP synthase C-terminal domain"/>
    <property type="match status" value="1"/>
</dbReference>
<dbReference type="PANTHER" id="PTHR13822:SF10">
    <property type="entry name" value="ATP SYNTHASE EPSILON CHAIN, CHLOROPLASTIC"/>
    <property type="match status" value="1"/>
</dbReference>
<evidence type="ECO:0000256" key="11">
    <source>
        <dbReference type="RuleBase" id="RU003656"/>
    </source>
</evidence>
<evidence type="ECO:0000256" key="12">
    <source>
        <dbReference type="SAM" id="Coils"/>
    </source>
</evidence>
<dbReference type="GO" id="GO:0005524">
    <property type="term" value="F:ATP binding"/>
    <property type="evidence" value="ECO:0007669"/>
    <property type="project" value="UniProtKB-UniRule"/>
</dbReference>
<dbReference type="Gene3D" id="1.20.5.440">
    <property type="entry name" value="ATP synthase delta/epsilon subunit, C-terminal domain"/>
    <property type="match status" value="1"/>
</dbReference>
<evidence type="ECO:0000256" key="8">
    <source>
        <dbReference type="ARBA" id="ARBA00023196"/>
    </source>
</evidence>
<evidence type="ECO:0000256" key="6">
    <source>
        <dbReference type="ARBA" id="ARBA00023065"/>
    </source>
</evidence>
<evidence type="ECO:0000313" key="16">
    <source>
        <dbReference type="Proteomes" id="UP000185812"/>
    </source>
</evidence>
<comment type="subunit">
    <text evidence="4 10 11">F-type ATPases have 2 components, CF(1) - the catalytic core - and CF(0) - the membrane proton channel. CF(1) has five subunits: alpha(3), beta(3), gamma(1), delta(1), epsilon(1). CF(0) has three main subunits: a, b and c.</text>
</comment>
<evidence type="ECO:0000256" key="9">
    <source>
        <dbReference type="ARBA" id="ARBA00023310"/>
    </source>
</evidence>
<name>A0A1M6RJ31_9BACT</name>
<keyword evidence="8 10" id="KW-0139">CF(1)</keyword>
<keyword evidence="10" id="KW-0375">Hydrogen ion transport</keyword>
<evidence type="ECO:0000256" key="10">
    <source>
        <dbReference type="HAMAP-Rule" id="MF_00530"/>
    </source>
</evidence>
<dbReference type="Proteomes" id="UP000185812">
    <property type="component" value="Unassembled WGS sequence"/>
</dbReference>
<dbReference type="RefSeq" id="WP_072714735.1">
    <property type="nucleotide sequence ID" value="NZ_FRAU01000002.1"/>
</dbReference>
<keyword evidence="12" id="KW-0175">Coiled coil</keyword>
<proteinExistence type="inferred from homology"/>
<dbReference type="PANTHER" id="PTHR13822">
    <property type="entry name" value="ATP SYNTHASE DELTA/EPSILON CHAIN"/>
    <property type="match status" value="1"/>
</dbReference>
<dbReference type="GO" id="GO:0045259">
    <property type="term" value="C:proton-transporting ATP synthase complex"/>
    <property type="evidence" value="ECO:0007669"/>
    <property type="project" value="UniProtKB-KW"/>
</dbReference>
<comment type="function">
    <text evidence="1 10">Produces ATP from ADP in the presence of a proton gradient across the membrane.</text>
</comment>
<organism evidence="15 16">
    <name type="scientific">Rhodothermus profundi</name>
    <dbReference type="NCBI Taxonomy" id="633813"/>
    <lineage>
        <taxon>Bacteria</taxon>
        <taxon>Pseudomonadati</taxon>
        <taxon>Rhodothermota</taxon>
        <taxon>Rhodothermia</taxon>
        <taxon>Rhodothermales</taxon>
        <taxon>Rhodothermaceae</taxon>
        <taxon>Rhodothermus</taxon>
    </lineage>
</organism>
<dbReference type="AlphaFoldDB" id="A0A1M6RJ31"/>
<accession>A0A1M6RJ31</accession>
<dbReference type="InterPro" id="IPR036794">
    <property type="entry name" value="ATP_F1_dsu/esu_C_sf"/>
</dbReference>
<evidence type="ECO:0000256" key="1">
    <source>
        <dbReference type="ARBA" id="ARBA00003543"/>
    </source>
</evidence>
<dbReference type="NCBIfam" id="TIGR01216">
    <property type="entry name" value="ATP_synt_epsi"/>
    <property type="match status" value="1"/>
</dbReference>
<dbReference type="EMBL" id="FRAU01000002">
    <property type="protein sequence ID" value="SHK32439.1"/>
    <property type="molecule type" value="Genomic_DNA"/>
</dbReference>
<dbReference type="Gene3D" id="2.60.15.10">
    <property type="entry name" value="F0F1 ATP synthase delta/epsilon subunit, N-terminal"/>
    <property type="match status" value="1"/>
</dbReference>
<evidence type="ECO:0000256" key="3">
    <source>
        <dbReference type="ARBA" id="ARBA00005712"/>
    </source>
</evidence>
<reference evidence="16" key="1">
    <citation type="submission" date="2016-11" db="EMBL/GenBank/DDBJ databases">
        <authorList>
            <person name="Varghese N."/>
            <person name="Submissions S."/>
        </authorList>
    </citation>
    <scope>NUCLEOTIDE SEQUENCE [LARGE SCALE GENOMIC DNA]</scope>
    <source>
        <strain evidence="16">DSM 22212</strain>
    </source>
</reference>
<evidence type="ECO:0000313" key="15">
    <source>
        <dbReference type="EMBL" id="SHK32439.1"/>
    </source>
</evidence>
<dbReference type="InterPro" id="IPR020547">
    <property type="entry name" value="ATP_synth_F1_esu_C"/>
</dbReference>
<dbReference type="SUPFAM" id="SSF51344">
    <property type="entry name" value="Epsilon subunit of F1F0-ATP synthase N-terminal domain"/>
    <property type="match status" value="1"/>
</dbReference>
<dbReference type="InterPro" id="IPR036771">
    <property type="entry name" value="ATPsynth_dsu/esu_N"/>
</dbReference>
<feature type="domain" description="ATP synthase epsilon subunit C-terminal" evidence="13">
    <location>
        <begin position="89"/>
        <end position="132"/>
    </location>
</feature>
<dbReference type="Pfam" id="PF02823">
    <property type="entry name" value="ATP-synt_DE_N"/>
    <property type="match status" value="1"/>
</dbReference>
<dbReference type="STRING" id="633813.SAMN04488087_0867"/>
<keyword evidence="7 10" id="KW-0472">Membrane</keyword>
<feature type="domain" description="ATP synthase F1 complex delta/epsilon subunit N-terminal" evidence="14">
    <location>
        <begin position="6"/>
        <end position="84"/>
    </location>
</feature>
<dbReference type="Pfam" id="PF00401">
    <property type="entry name" value="ATP-synt_DE"/>
    <property type="match status" value="1"/>
</dbReference>
<keyword evidence="10" id="KW-1003">Cell membrane</keyword>
<evidence type="ECO:0000256" key="5">
    <source>
        <dbReference type="ARBA" id="ARBA00022448"/>
    </source>
</evidence>
<keyword evidence="16" id="KW-1185">Reference proteome</keyword>
<evidence type="ECO:0000256" key="2">
    <source>
        <dbReference type="ARBA" id="ARBA00004202"/>
    </source>
</evidence>
<evidence type="ECO:0000256" key="7">
    <source>
        <dbReference type="ARBA" id="ARBA00023136"/>
    </source>
</evidence>
<dbReference type="InterPro" id="IPR020546">
    <property type="entry name" value="ATP_synth_F1_dsu/esu_N"/>
</dbReference>
<keyword evidence="6 10" id="KW-0406">Ion transport</keyword>
<keyword evidence="5 10" id="KW-0813">Transport</keyword>
<comment type="similarity">
    <text evidence="3 10 11">Belongs to the ATPase epsilon chain family.</text>
</comment>
<keyword evidence="9 10" id="KW-0066">ATP synthesis</keyword>
<dbReference type="GO" id="GO:0046933">
    <property type="term" value="F:proton-transporting ATP synthase activity, rotational mechanism"/>
    <property type="evidence" value="ECO:0007669"/>
    <property type="project" value="UniProtKB-UniRule"/>
</dbReference>
<dbReference type="HAMAP" id="MF_00530">
    <property type="entry name" value="ATP_synth_epsil_bac"/>
    <property type="match status" value="1"/>
</dbReference>
<evidence type="ECO:0000259" key="14">
    <source>
        <dbReference type="Pfam" id="PF02823"/>
    </source>
</evidence>
<dbReference type="GO" id="GO:0005886">
    <property type="term" value="C:plasma membrane"/>
    <property type="evidence" value="ECO:0007669"/>
    <property type="project" value="UniProtKB-SubCell"/>
</dbReference>
<dbReference type="OrthoDB" id="5294255at2"/>
<protein>
    <recommendedName>
        <fullName evidence="10">ATP synthase epsilon chain</fullName>
    </recommendedName>
    <alternativeName>
        <fullName evidence="10">ATP synthase F1 sector epsilon subunit</fullName>
    </alternativeName>
    <alternativeName>
        <fullName evidence="10">F-ATPase epsilon subunit</fullName>
    </alternativeName>
</protein>
<gene>
    <name evidence="10" type="primary">atpC</name>
    <name evidence="15" type="ORF">SAMN04488087_0867</name>
</gene>
<evidence type="ECO:0000256" key="4">
    <source>
        <dbReference type="ARBA" id="ARBA00011648"/>
    </source>
</evidence>
<comment type="subcellular location">
    <subcellularLocation>
        <location evidence="2 10">Cell membrane</location>
        <topology evidence="2 10">Peripheral membrane protein</topology>
    </subcellularLocation>
</comment>
<dbReference type="CDD" id="cd12152">
    <property type="entry name" value="F1-ATPase_delta"/>
    <property type="match status" value="1"/>
</dbReference>